<proteinExistence type="predicted"/>
<dbReference type="STRING" id="717774.Marme_0556"/>
<dbReference type="EMBL" id="CP002583">
    <property type="protein sequence ID" value="ADZ89852.1"/>
    <property type="molecule type" value="Genomic_DNA"/>
</dbReference>
<name>F2K0D7_MARM1</name>
<reference evidence="1 2" key="1">
    <citation type="journal article" date="2012" name="Stand. Genomic Sci.">
        <title>Complete genome sequence of the melanogenic marine bacterium Marinomonas mediterranea type strain (MMB-1(T)).</title>
        <authorList>
            <person name="Lucas-Elio P."/>
            <person name="Goodwin L."/>
            <person name="Woyke T."/>
            <person name="Pitluck S."/>
            <person name="Nolan M."/>
            <person name="Kyrpides N.C."/>
            <person name="Detter J.C."/>
            <person name="Copeland A."/>
            <person name="Teshima H."/>
            <person name="Bruce D."/>
            <person name="Detter C."/>
            <person name="Tapia R."/>
            <person name="Han S."/>
            <person name="Land M.L."/>
            <person name="Ivanova N."/>
            <person name="Mikhailova N."/>
            <person name="Johnston A.W."/>
            <person name="Sanchez-Amat A."/>
        </authorList>
    </citation>
    <scope>NUCLEOTIDE SEQUENCE [LARGE SCALE GENOMIC DNA]</scope>
    <source>
        <strain evidence="2">ATCC 700492 / JCM 21426 / NBRC 103028 / MMB-1</strain>
    </source>
</reference>
<dbReference type="OrthoDB" id="6121397at2"/>
<dbReference type="PATRIC" id="fig|717774.3.peg.571"/>
<organism evidence="1 2">
    <name type="scientific">Marinomonas mediterranea (strain ATCC 700492 / JCM 21426 / NBRC 103028 / MMB-1)</name>
    <dbReference type="NCBI Taxonomy" id="717774"/>
    <lineage>
        <taxon>Bacteria</taxon>
        <taxon>Pseudomonadati</taxon>
        <taxon>Pseudomonadota</taxon>
        <taxon>Gammaproteobacteria</taxon>
        <taxon>Oceanospirillales</taxon>
        <taxon>Oceanospirillaceae</taxon>
        <taxon>Marinomonas</taxon>
    </lineage>
</organism>
<gene>
    <name evidence="1" type="ordered locus">Marme_0556</name>
</gene>
<dbReference type="RefSeq" id="WP_013659757.1">
    <property type="nucleotide sequence ID" value="NC_015276.1"/>
</dbReference>
<dbReference type="Proteomes" id="UP000001062">
    <property type="component" value="Chromosome"/>
</dbReference>
<protein>
    <submittedName>
        <fullName evidence="1">Uncharacterized protein</fullName>
    </submittedName>
</protein>
<dbReference type="HOGENOM" id="CLU_210299_0_0_6"/>
<evidence type="ECO:0000313" key="1">
    <source>
        <dbReference type="EMBL" id="ADZ89852.1"/>
    </source>
</evidence>
<dbReference type="AlphaFoldDB" id="F2K0D7"/>
<accession>F2K0D7</accession>
<dbReference type="KEGG" id="mme:Marme_0556"/>
<keyword evidence="2" id="KW-1185">Reference proteome</keyword>
<sequence length="59" mass="6558">MATTSFDKSFAVENEQACTKFLEAVSNPRTVNVKHRDLKAESSKGLKLLARRFSPSVKS</sequence>
<evidence type="ECO:0000313" key="2">
    <source>
        <dbReference type="Proteomes" id="UP000001062"/>
    </source>
</evidence>